<keyword evidence="10" id="KW-0221">Differentiation</keyword>
<evidence type="ECO:0000256" key="10">
    <source>
        <dbReference type="ARBA" id="ARBA00022782"/>
    </source>
</evidence>
<keyword evidence="9" id="KW-0808">Transferase</keyword>
<dbReference type="PRINTS" id="PR00111">
    <property type="entry name" value="ABHYDROLASE"/>
</dbReference>
<evidence type="ECO:0000256" key="6">
    <source>
        <dbReference type="ARBA" id="ARBA00022490"/>
    </source>
</evidence>
<evidence type="ECO:0000256" key="19">
    <source>
        <dbReference type="ARBA" id="ARBA00047525"/>
    </source>
</evidence>
<dbReference type="PANTHER" id="PTHR42886">
    <property type="entry name" value="RE40534P-RELATED"/>
    <property type="match status" value="1"/>
</dbReference>
<evidence type="ECO:0000256" key="7">
    <source>
        <dbReference type="ARBA" id="ARBA00022516"/>
    </source>
</evidence>
<dbReference type="GO" id="GO:0005739">
    <property type="term" value="C:mitochondrion"/>
    <property type="evidence" value="ECO:0007669"/>
    <property type="project" value="TreeGrafter"/>
</dbReference>
<keyword evidence="27" id="KW-1185">Reference proteome</keyword>
<comment type="catalytic activity">
    <reaction evidence="1">
        <text>a 1-acyl-sn-glycero-3-phosphate + an acyl-CoA = a 1,2-diacyl-sn-glycero-3-phosphate + CoA</text>
        <dbReference type="Rhea" id="RHEA:19709"/>
        <dbReference type="ChEBI" id="CHEBI:57287"/>
        <dbReference type="ChEBI" id="CHEBI:57970"/>
        <dbReference type="ChEBI" id="CHEBI:58342"/>
        <dbReference type="ChEBI" id="CHEBI:58608"/>
        <dbReference type="EC" id="2.3.1.51"/>
    </reaction>
    <physiologicalReaction direction="left-to-right" evidence="1">
        <dbReference type="Rhea" id="RHEA:19710"/>
    </physiologicalReaction>
</comment>
<evidence type="ECO:0000256" key="20">
    <source>
        <dbReference type="ARBA" id="ARBA00047543"/>
    </source>
</evidence>
<reference evidence="26" key="2">
    <citation type="submission" date="2020-11" db="EMBL/GenBank/DDBJ databases">
        <authorList>
            <person name="McCartney M.A."/>
            <person name="Auch B."/>
            <person name="Kono T."/>
            <person name="Mallez S."/>
            <person name="Becker A."/>
            <person name="Gohl D.M."/>
            <person name="Silverstein K.A.T."/>
            <person name="Koren S."/>
            <person name="Bechman K.B."/>
            <person name="Herman A."/>
            <person name="Abrahante J.E."/>
            <person name="Garbe J."/>
        </authorList>
    </citation>
    <scope>NUCLEOTIDE SEQUENCE</scope>
    <source>
        <strain evidence="26">Duluth1</strain>
        <tissue evidence="26">Whole animal</tissue>
    </source>
</reference>
<dbReference type="PANTHER" id="PTHR42886:SF29">
    <property type="entry name" value="PUMMELIG, ISOFORM A"/>
    <property type="match status" value="1"/>
</dbReference>
<dbReference type="InterPro" id="IPR029058">
    <property type="entry name" value="AB_hydrolase_fold"/>
</dbReference>
<evidence type="ECO:0000256" key="23">
    <source>
        <dbReference type="ARBA" id="ARBA00048770"/>
    </source>
</evidence>
<feature type="domain" description="AB hydrolase-1" evidence="25">
    <location>
        <begin position="60"/>
        <end position="317"/>
    </location>
</feature>
<dbReference type="GO" id="GO:0005811">
    <property type="term" value="C:lipid droplet"/>
    <property type="evidence" value="ECO:0007669"/>
    <property type="project" value="UniProtKB-SubCell"/>
</dbReference>
<evidence type="ECO:0000256" key="2">
    <source>
        <dbReference type="ARBA" id="ARBA00000816"/>
    </source>
</evidence>
<evidence type="ECO:0000256" key="15">
    <source>
        <dbReference type="ARBA" id="ARBA00038097"/>
    </source>
</evidence>
<sequence length="460" mass="53688">VQERSRWIKWIPSSMAQLAQIESRILNCIKCSLEKRFVVLPQSQHRIWTIVANKDKPQTPLVMIHGMGGGVGLWVQSIDLLAEKRPVYAFDLLGFGRSSRPKFSSSAKLAEMEFVESIEEWRQEMKIEKMALLGHSLGAYLASAYSLKYPEKIEHLFLIDPWGFPGKPSGENERSRRIPTWVKAIGRILSPFNPLALVRAAGPWGPGLITRFRPDLREKFVSVFDDNTILDYIYHCNAQTPSGEAAFRTLSHPLGYAKRPMMHRVAEIDRELPITFIYGSKTWMDRTCGAETVYLRNGSHVDVETIPGAGHHVYADRPESFNKIMNQYLDKMDVHSDNERKKKVALLQVKSEADLEEYPFTQVTTTTTATTDLTSTTTSLLVNYYYYYYYYYFYYYYYYYYYHHHHHNHHHYYYYYYYLVHQNLLSMETIMRTPRVLIEPTPSGHHSLHHSDHELIFGAM</sequence>
<evidence type="ECO:0000256" key="12">
    <source>
        <dbReference type="ARBA" id="ARBA00023098"/>
    </source>
</evidence>
<keyword evidence="7" id="KW-0444">Lipid biosynthesis</keyword>
<name>A0A9D4EE49_DREPO</name>
<dbReference type="GO" id="GO:0052689">
    <property type="term" value="F:carboxylic ester hydrolase activity"/>
    <property type="evidence" value="ECO:0007669"/>
    <property type="project" value="TreeGrafter"/>
</dbReference>
<evidence type="ECO:0000256" key="11">
    <source>
        <dbReference type="ARBA" id="ARBA00022832"/>
    </source>
</evidence>
<evidence type="ECO:0000256" key="13">
    <source>
        <dbReference type="ARBA" id="ARBA00023315"/>
    </source>
</evidence>
<comment type="catalytic activity">
    <reaction evidence="2">
        <text>1-(9Z-octadecenoyl)-sn-glycero-3-phosphate + hexadecanoyl-CoA = 1-(9Z)-octadecenoyl-2-hexadecanoyl-sn-glycero-3-phosphate + CoA</text>
        <dbReference type="Rhea" id="RHEA:37143"/>
        <dbReference type="ChEBI" id="CHEBI:57287"/>
        <dbReference type="ChEBI" id="CHEBI:57379"/>
        <dbReference type="ChEBI" id="CHEBI:74544"/>
        <dbReference type="ChEBI" id="CHEBI:74551"/>
    </reaction>
    <physiologicalReaction direction="left-to-right" evidence="2">
        <dbReference type="Rhea" id="RHEA:37144"/>
    </physiologicalReaction>
</comment>
<evidence type="ECO:0000256" key="16">
    <source>
        <dbReference type="ARBA" id="ARBA00040731"/>
    </source>
</evidence>
<comment type="catalytic activity">
    <reaction evidence="23">
        <text>1-(9Z-octadecenoyl)-sn-glycero-3-phosphate + (5Z,8Z,11Z,14Z)-eicosatetraenoyl-CoA = 1-(9Z)-octadecenoyl-2-(5Z,8Z,11Z,14Z)-eicosatetraenoyl-sn-glycero-3-phosphate + CoA</text>
        <dbReference type="Rhea" id="RHEA:37443"/>
        <dbReference type="ChEBI" id="CHEBI:57287"/>
        <dbReference type="ChEBI" id="CHEBI:57368"/>
        <dbReference type="ChEBI" id="CHEBI:74544"/>
        <dbReference type="ChEBI" id="CHEBI:74928"/>
    </reaction>
    <physiologicalReaction direction="left-to-right" evidence="23">
        <dbReference type="Rhea" id="RHEA:37444"/>
    </physiologicalReaction>
</comment>
<evidence type="ECO:0000256" key="24">
    <source>
        <dbReference type="ARBA" id="ARBA00049561"/>
    </source>
</evidence>
<comment type="catalytic activity">
    <reaction evidence="22">
        <text>1-(5Z,8Z,11Z,14Z-eicosatetraenoyl)-sn-glycero-3-phosphate + (9Z)-octadecenoyl-CoA = 1-(5Z,8Z,11Z,14Z)-eicosatetraenoyl-2-(9Z)-octadecenoyl-sn-glycero-3-phosphate + CoA</text>
        <dbReference type="Rhea" id="RHEA:37455"/>
        <dbReference type="ChEBI" id="CHEBI:57287"/>
        <dbReference type="ChEBI" id="CHEBI:57387"/>
        <dbReference type="ChEBI" id="CHEBI:74938"/>
        <dbReference type="ChEBI" id="CHEBI:74941"/>
    </reaction>
    <physiologicalReaction direction="left-to-right" evidence="22">
        <dbReference type="Rhea" id="RHEA:37456"/>
    </physiologicalReaction>
</comment>
<evidence type="ECO:0000256" key="3">
    <source>
        <dbReference type="ARBA" id="ARBA00004496"/>
    </source>
</evidence>
<comment type="subcellular location">
    <subcellularLocation>
        <location evidence="3">Cytoplasm</location>
    </subcellularLocation>
    <subcellularLocation>
        <location evidence="4">Lipid droplet</location>
    </subcellularLocation>
</comment>
<dbReference type="AlphaFoldDB" id="A0A9D4EE49"/>
<evidence type="ECO:0000259" key="25">
    <source>
        <dbReference type="Pfam" id="PF00561"/>
    </source>
</evidence>
<dbReference type="GO" id="GO:0003841">
    <property type="term" value="F:1-acylglycerol-3-phosphate O-acyltransferase activity"/>
    <property type="evidence" value="ECO:0007669"/>
    <property type="project" value="UniProtKB-EC"/>
</dbReference>
<dbReference type="Pfam" id="PF00561">
    <property type="entry name" value="Abhydrolase_1"/>
    <property type="match status" value="1"/>
</dbReference>
<dbReference type="GO" id="GO:0030154">
    <property type="term" value="P:cell differentiation"/>
    <property type="evidence" value="ECO:0007669"/>
    <property type="project" value="UniProtKB-KW"/>
</dbReference>
<dbReference type="GO" id="GO:0006631">
    <property type="term" value="P:fatty acid metabolic process"/>
    <property type="evidence" value="ECO:0007669"/>
    <property type="project" value="UniProtKB-KW"/>
</dbReference>
<keyword evidence="6" id="KW-0963">Cytoplasm</keyword>
<proteinExistence type="inferred from homology"/>
<keyword evidence="11" id="KW-0276">Fatty acid metabolism</keyword>
<dbReference type="Proteomes" id="UP000828390">
    <property type="component" value="Unassembled WGS sequence"/>
</dbReference>
<dbReference type="GO" id="GO:0006654">
    <property type="term" value="P:phosphatidic acid biosynthetic process"/>
    <property type="evidence" value="ECO:0007669"/>
    <property type="project" value="TreeGrafter"/>
</dbReference>
<evidence type="ECO:0000256" key="21">
    <source>
        <dbReference type="ARBA" id="ARBA00047849"/>
    </source>
</evidence>
<dbReference type="Gene3D" id="3.40.50.1820">
    <property type="entry name" value="alpha/beta hydrolase"/>
    <property type="match status" value="1"/>
</dbReference>
<comment type="catalytic activity">
    <reaction evidence="21">
        <text>eicosanoyl-CoA + 1-(9Z-octadecenoyl)-sn-glycero-3-phosphate = 1-(9Z)-octadecenoyl-2-eicosanoyl-sn-glycero-3-phosphate + CoA</text>
        <dbReference type="Rhea" id="RHEA:37451"/>
        <dbReference type="ChEBI" id="CHEBI:57287"/>
        <dbReference type="ChEBI" id="CHEBI:57380"/>
        <dbReference type="ChEBI" id="CHEBI:74544"/>
        <dbReference type="ChEBI" id="CHEBI:74937"/>
    </reaction>
    <physiologicalReaction direction="left-to-right" evidence="21">
        <dbReference type="Rhea" id="RHEA:37452"/>
    </physiologicalReaction>
</comment>
<evidence type="ECO:0000313" key="27">
    <source>
        <dbReference type="Proteomes" id="UP000828390"/>
    </source>
</evidence>
<evidence type="ECO:0000256" key="9">
    <source>
        <dbReference type="ARBA" id="ARBA00022679"/>
    </source>
</evidence>
<evidence type="ECO:0000256" key="5">
    <source>
        <dbReference type="ARBA" id="ARBA00013211"/>
    </source>
</evidence>
<comment type="function">
    <text evidence="18">Coenzyme A-dependent lysophosphatidic acid acyltransferase that catalyzes the transfer of an acyl group on a lysophosphatidic acid. Functions preferentially with 1-oleoyl-lysophosphatidic acid followed by 1-palmitoyl-lysophosphatidic acid, 1-stearoyl-lysophosphatidic acid and 1-arachidonoyl-lysophosphatidic acid as lipid acceptor. Functions preferentially with arachidonoyl-CoA followed by oleoyl-CoA as acyl group donors. Functions in phosphatidic acid biosynthesis. May regulate the cellular storage of triacylglycerol through activation of the phospholipase PNPLA2. Involved in keratinocyte differentiation. Regulates lipid droplet fusion.</text>
</comment>
<keyword evidence="8" id="KW-0551">Lipid droplet</keyword>
<evidence type="ECO:0000256" key="14">
    <source>
        <dbReference type="ARBA" id="ARBA00036296"/>
    </source>
</evidence>
<organism evidence="26 27">
    <name type="scientific">Dreissena polymorpha</name>
    <name type="common">Zebra mussel</name>
    <name type="synonym">Mytilus polymorpha</name>
    <dbReference type="NCBI Taxonomy" id="45954"/>
    <lineage>
        <taxon>Eukaryota</taxon>
        <taxon>Metazoa</taxon>
        <taxon>Spiralia</taxon>
        <taxon>Lophotrochozoa</taxon>
        <taxon>Mollusca</taxon>
        <taxon>Bivalvia</taxon>
        <taxon>Autobranchia</taxon>
        <taxon>Heteroconchia</taxon>
        <taxon>Euheterodonta</taxon>
        <taxon>Imparidentia</taxon>
        <taxon>Neoheterodontei</taxon>
        <taxon>Myida</taxon>
        <taxon>Dreissenoidea</taxon>
        <taxon>Dreissenidae</taxon>
        <taxon>Dreissena</taxon>
    </lineage>
</organism>
<evidence type="ECO:0000256" key="22">
    <source>
        <dbReference type="ARBA" id="ARBA00048632"/>
    </source>
</evidence>
<protein>
    <recommendedName>
        <fullName evidence="16">1-acylglycerol-3-phosphate O-acyltransferase ABHD5</fullName>
        <ecNumber evidence="5">2.3.1.51</ecNumber>
    </recommendedName>
    <alternativeName>
        <fullName evidence="17">Abhydrolase domain-containing protein 5</fullName>
    </alternativeName>
</protein>
<evidence type="ECO:0000313" key="26">
    <source>
        <dbReference type="EMBL" id="KAH3776580.1"/>
    </source>
</evidence>
<keyword evidence="13" id="KW-0012">Acyltransferase</keyword>
<evidence type="ECO:0000256" key="8">
    <source>
        <dbReference type="ARBA" id="ARBA00022677"/>
    </source>
</evidence>
<comment type="catalytic activity">
    <reaction evidence="14">
        <text>1-(9Z-octadecenoyl)-sn-glycero-3-phosphate + octadecanoyl-CoA = 1-(9Z-octadecenoyl)-2-octadecanoyl-sn-glycero-3-phosphate + CoA</text>
        <dbReference type="Rhea" id="RHEA:37147"/>
        <dbReference type="ChEBI" id="CHEBI:57287"/>
        <dbReference type="ChEBI" id="CHEBI:57394"/>
        <dbReference type="ChEBI" id="CHEBI:74544"/>
        <dbReference type="ChEBI" id="CHEBI:74552"/>
    </reaction>
    <physiologicalReaction direction="left-to-right" evidence="14">
        <dbReference type="Rhea" id="RHEA:37148"/>
    </physiologicalReaction>
</comment>
<comment type="catalytic activity">
    <reaction evidence="20">
        <text>1-octadecanoyl-sn-glycero-3-phosphate + (9Z)-octadecenoyl-CoA = 1-octadecanoyl-2-(9Z-octadecenoyl)-sn-glycero-3-phosphate + CoA</text>
        <dbReference type="Rhea" id="RHEA:37163"/>
        <dbReference type="ChEBI" id="CHEBI:57287"/>
        <dbReference type="ChEBI" id="CHEBI:57387"/>
        <dbReference type="ChEBI" id="CHEBI:74560"/>
        <dbReference type="ChEBI" id="CHEBI:74565"/>
    </reaction>
    <physiologicalReaction direction="left-to-right" evidence="20">
        <dbReference type="Rhea" id="RHEA:37164"/>
    </physiologicalReaction>
</comment>
<evidence type="ECO:0000256" key="1">
    <source>
        <dbReference type="ARBA" id="ARBA00000300"/>
    </source>
</evidence>
<dbReference type="EC" id="2.3.1.51" evidence="5"/>
<keyword evidence="12" id="KW-0443">Lipid metabolism</keyword>
<gene>
    <name evidence="26" type="ORF">DPMN_178010</name>
</gene>
<dbReference type="FunFam" id="3.40.50.1820:FF:000019">
    <property type="entry name" value="1-acylglycerol-3-phosphate O-acyltransferase ABHD5"/>
    <property type="match status" value="1"/>
</dbReference>
<dbReference type="GO" id="GO:0055088">
    <property type="term" value="P:lipid homeostasis"/>
    <property type="evidence" value="ECO:0007669"/>
    <property type="project" value="TreeGrafter"/>
</dbReference>
<comment type="caution">
    <text evidence="26">The sequence shown here is derived from an EMBL/GenBank/DDBJ whole genome shotgun (WGS) entry which is preliminary data.</text>
</comment>
<comment type="similarity">
    <text evidence="15">Belongs to the peptidase S33 family. ABHD4/ABHD5 subfamily.</text>
</comment>
<feature type="non-terminal residue" evidence="26">
    <location>
        <position position="1"/>
    </location>
</feature>
<reference evidence="26" key="1">
    <citation type="journal article" date="2019" name="bioRxiv">
        <title>The Genome of the Zebra Mussel, Dreissena polymorpha: A Resource for Invasive Species Research.</title>
        <authorList>
            <person name="McCartney M.A."/>
            <person name="Auch B."/>
            <person name="Kono T."/>
            <person name="Mallez S."/>
            <person name="Zhang Y."/>
            <person name="Obille A."/>
            <person name="Becker A."/>
            <person name="Abrahante J.E."/>
            <person name="Garbe J."/>
            <person name="Badalamenti J.P."/>
            <person name="Herman A."/>
            <person name="Mangelson H."/>
            <person name="Liachko I."/>
            <person name="Sullivan S."/>
            <person name="Sone E.D."/>
            <person name="Koren S."/>
            <person name="Silverstein K.A.T."/>
            <person name="Beckman K.B."/>
            <person name="Gohl D.M."/>
        </authorList>
    </citation>
    <scope>NUCLEOTIDE SEQUENCE</scope>
    <source>
        <strain evidence="26">Duluth1</strain>
        <tissue evidence="26">Whole animal</tissue>
    </source>
</reference>
<evidence type="ECO:0000256" key="4">
    <source>
        <dbReference type="ARBA" id="ARBA00004502"/>
    </source>
</evidence>
<evidence type="ECO:0000256" key="18">
    <source>
        <dbReference type="ARBA" id="ARBA00045357"/>
    </source>
</evidence>
<comment type="catalytic activity">
    <reaction evidence="24">
        <text>1-(9Z-octadecenoyl)-sn-glycero-3-phosphate + (9Z)-octadecenoyl-CoA = 1,2-di-(9Z-octadecenoyl)-sn-glycero-3-phosphate + CoA</text>
        <dbReference type="Rhea" id="RHEA:37131"/>
        <dbReference type="ChEBI" id="CHEBI:57287"/>
        <dbReference type="ChEBI" id="CHEBI:57387"/>
        <dbReference type="ChEBI" id="CHEBI:74544"/>
        <dbReference type="ChEBI" id="CHEBI:74546"/>
    </reaction>
    <physiologicalReaction direction="left-to-right" evidence="24">
        <dbReference type="Rhea" id="RHEA:37132"/>
    </physiologicalReaction>
</comment>
<dbReference type="SUPFAM" id="SSF53474">
    <property type="entry name" value="alpha/beta-Hydrolases"/>
    <property type="match status" value="1"/>
</dbReference>
<accession>A0A9D4EE49</accession>
<dbReference type="InterPro" id="IPR000073">
    <property type="entry name" value="AB_hydrolase_1"/>
</dbReference>
<evidence type="ECO:0000256" key="17">
    <source>
        <dbReference type="ARBA" id="ARBA00042413"/>
    </source>
</evidence>
<dbReference type="EMBL" id="JAIWYP010000009">
    <property type="protein sequence ID" value="KAH3776580.1"/>
    <property type="molecule type" value="Genomic_DNA"/>
</dbReference>
<comment type="catalytic activity">
    <reaction evidence="19">
        <text>1-hexadecanoyl-sn-glycero-3-phosphate + (9Z)-octadecenoyl-CoA = 1-hexadecanoyl-2-(9Z-octadecenoyl)-sn-glycero-3-phosphate + CoA</text>
        <dbReference type="Rhea" id="RHEA:33187"/>
        <dbReference type="ChEBI" id="CHEBI:57287"/>
        <dbReference type="ChEBI" id="CHEBI:57387"/>
        <dbReference type="ChEBI" id="CHEBI:57518"/>
        <dbReference type="ChEBI" id="CHEBI:64839"/>
    </reaction>
    <physiologicalReaction direction="left-to-right" evidence="19">
        <dbReference type="Rhea" id="RHEA:33188"/>
    </physiologicalReaction>
</comment>